<comment type="subcellular location">
    <subcellularLocation>
        <location evidence="1">Membrane</location>
    </subcellularLocation>
    <subcellularLocation>
        <location evidence="2">Secreted</location>
    </subcellularLocation>
</comment>
<proteinExistence type="predicted"/>
<evidence type="ECO:0000313" key="11">
    <source>
        <dbReference type="Proteomes" id="UP001607125"/>
    </source>
</evidence>
<dbReference type="Gene3D" id="2.150.10.10">
    <property type="entry name" value="Serralysin-like metalloprotease, C-terminal"/>
    <property type="match status" value="4"/>
</dbReference>
<dbReference type="Proteomes" id="UP001607125">
    <property type="component" value="Unassembled WGS sequence"/>
</dbReference>
<evidence type="ECO:0000256" key="9">
    <source>
        <dbReference type="SAM" id="MobiDB-lite"/>
    </source>
</evidence>
<evidence type="ECO:0000256" key="5">
    <source>
        <dbReference type="ARBA" id="ARBA00022737"/>
    </source>
</evidence>
<dbReference type="InterPro" id="IPR050557">
    <property type="entry name" value="RTX_toxin/Mannuronan_C5-epim"/>
</dbReference>
<keyword evidence="3" id="KW-0964">Secreted</keyword>
<organism evidence="10 11">
    <name type="scientific">Vibrio barjaei</name>
    <dbReference type="NCBI Taxonomy" id="1676683"/>
    <lineage>
        <taxon>Bacteria</taxon>
        <taxon>Pseudomonadati</taxon>
        <taxon>Pseudomonadota</taxon>
        <taxon>Gammaproteobacteria</taxon>
        <taxon>Vibrionales</taxon>
        <taxon>Vibrionaceae</taxon>
        <taxon>Vibrio</taxon>
    </lineage>
</organism>
<dbReference type="PANTHER" id="PTHR38340:SF1">
    <property type="entry name" value="S-LAYER PROTEIN"/>
    <property type="match status" value="1"/>
</dbReference>
<dbReference type="PRINTS" id="PR01488">
    <property type="entry name" value="RTXTOXINA"/>
</dbReference>
<dbReference type="EMBL" id="JBIHSF010000008">
    <property type="protein sequence ID" value="MFH0260988.1"/>
    <property type="molecule type" value="Genomic_DNA"/>
</dbReference>
<evidence type="ECO:0000313" key="10">
    <source>
        <dbReference type="EMBL" id="MFH0260988.1"/>
    </source>
</evidence>
<evidence type="ECO:0000256" key="8">
    <source>
        <dbReference type="ARBA" id="ARBA00023136"/>
    </source>
</evidence>
<keyword evidence="5" id="KW-0677">Repeat</keyword>
<evidence type="ECO:0000256" key="2">
    <source>
        <dbReference type="ARBA" id="ARBA00004613"/>
    </source>
</evidence>
<dbReference type="PROSITE" id="PS00330">
    <property type="entry name" value="HEMOLYSIN_CALCIUM"/>
    <property type="match status" value="3"/>
</dbReference>
<comment type="caution">
    <text evidence="10">The sequence shown here is derived from an EMBL/GenBank/DDBJ whole genome shotgun (WGS) entry which is preliminary data.</text>
</comment>
<evidence type="ECO:0000256" key="6">
    <source>
        <dbReference type="ARBA" id="ARBA00022837"/>
    </source>
</evidence>
<protein>
    <recommendedName>
        <fullName evidence="12">Haemolysin-type calcium binding-related domain-containing protein</fullName>
    </recommendedName>
</protein>
<dbReference type="RefSeq" id="WP_394629106.1">
    <property type="nucleotide sequence ID" value="NZ_JBIHSF010000008.1"/>
</dbReference>
<dbReference type="PANTHER" id="PTHR38340">
    <property type="entry name" value="S-LAYER PROTEIN"/>
    <property type="match status" value="1"/>
</dbReference>
<evidence type="ECO:0000256" key="4">
    <source>
        <dbReference type="ARBA" id="ARBA00022656"/>
    </source>
</evidence>
<reference evidence="10 11" key="1">
    <citation type="submission" date="2024-10" db="EMBL/GenBank/DDBJ databases">
        <authorList>
            <person name="Yibar A."/>
            <person name="Saticioglu I.B."/>
            <person name="Duman M."/>
            <person name="Ajmi N."/>
            <person name="Gurler F."/>
            <person name="Ay H."/>
            <person name="Onuk E."/>
            <person name="Guler S."/>
            <person name="Romalde J.L."/>
        </authorList>
    </citation>
    <scope>NUCLEOTIDE SEQUENCE [LARGE SCALE GENOMIC DNA]</scope>
    <source>
        <strain evidence="10 11">1-TCBS-B</strain>
    </source>
</reference>
<dbReference type="Pfam" id="PF00353">
    <property type="entry name" value="HemolysinCabind"/>
    <property type="match status" value="8"/>
</dbReference>
<keyword evidence="6" id="KW-0106">Calcium</keyword>
<accession>A0ABW7IIA2</accession>
<keyword evidence="11" id="KW-1185">Reference proteome</keyword>
<evidence type="ECO:0008006" key="12">
    <source>
        <dbReference type="Google" id="ProtNLM"/>
    </source>
</evidence>
<gene>
    <name evidence="10" type="ORF">ACGRH2_11330</name>
</gene>
<keyword evidence="8" id="KW-0472">Membrane</keyword>
<dbReference type="PRINTS" id="PR00313">
    <property type="entry name" value="CABNDNGRPT"/>
</dbReference>
<evidence type="ECO:0000256" key="7">
    <source>
        <dbReference type="ARBA" id="ARBA00023026"/>
    </source>
</evidence>
<keyword evidence="7" id="KW-0843">Virulence</keyword>
<dbReference type="InterPro" id="IPR011049">
    <property type="entry name" value="Serralysin-like_metalloprot_C"/>
</dbReference>
<name>A0ABW7IIA2_9VIBR</name>
<dbReference type="InterPro" id="IPR001343">
    <property type="entry name" value="Hemolysn_Ca-bd"/>
</dbReference>
<feature type="region of interest" description="Disordered" evidence="9">
    <location>
        <begin position="28"/>
        <end position="52"/>
    </location>
</feature>
<dbReference type="InterPro" id="IPR003995">
    <property type="entry name" value="RTX_toxin_determinant-A"/>
</dbReference>
<sequence>MASDGYNTIVLDHRNNFKTGGLGDDHILGKQGNDTVNGQRGNDILEGNRGDDKVNGEGGDDLIFGGVGNDTVSGGSGADVFSMRILRGGDNVIKDFELGEDSLQLVFNRRHFVLENDIVEAKLSSKFDGDVLESKVEAREGKIEAKLDSQVSRITDKLDKKIGFDSEKVTDANSFVEESIQNHMTITSNGSDLVLTFLGDTNLGTSITLNGLAADPSIQNLLTLLDGQPDNAAIIARLTDPSCTYGTSIADELQGTSEDDCIDALAGDDVIFGAGGNDKINGGEGIDTVGFSGSVLDYNFQTYGFIKVTDTVNERDGVDHLSNFEKLAFDEGTFTWMRGHNAGDNLTAHDGVDTIMVGMHGHDTLNGGTGKDVLLGDNGTNFHYQGGNDVLNGGAGNDILVGGAGNDTLNGGEGEDTAAFSGSVTEYHFMNRLTVVDKVSDRDGTDQLKEIENAAFSDGTYALKIGHNAYDNLVARDGVDTLLVGADGDDKLTGGTGNDVLIGDNSIEDTYNAGNDTLDGGAGSDIILAGGGDDYIRADEYAPAHLAIHAESDVINGGDGVDTLWYNDTFKNADSLNVKVVDEDTFSVDTMLAGSVTSTDTVTSVEVLYGTRGDDVIDFSGLGHGMNYNDKSSVAGQDEVTGSDYNDIIKVMHGDDTVYASNGQDYVDGGHGQDKLVFDAATAHIHVEANGPAYKQEYKVYDSSLVVNNDTDIDNDIFTIVKNVEQVYGNDGYIDIL</sequence>
<dbReference type="InterPro" id="IPR018511">
    <property type="entry name" value="Hemolysin-typ_Ca-bd_CS"/>
</dbReference>
<keyword evidence="4" id="KW-0800">Toxin</keyword>
<evidence type="ECO:0000256" key="3">
    <source>
        <dbReference type="ARBA" id="ARBA00022525"/>
    </source>
</evidence>
<evidence type="ECO:0000256" key="1">
    <source>
        <dbReference type="ARBA" id="ARBA00004370"/>
    </source>
</evidence>
<dbReference type="SUPFAM" id="SSF51120">
    <property type="entry name" value="beta-Roll"/>
    <property type="match status" value="5"/>
</dbReference>